<dbReference type="EMBL" id="CM043793">
    <property type="protein sequence ID" value="KAI4820837.1"/>
    <property type="molecule type" value="Genomic_DNA"/>
</dbReference>
<evidence type="ECO:0000313" key="2">
    <source>
        <dbReference type="Proteomes" id="UP001057452"/>
    </source>
</evidence>
<reference evidence="1" key="1">
    <citation type="submission" date="2022-05" db="EMBL/GenBank/DDBJ databases">
        <title>Chromosome-level genome of Chaenocephalus aceratus.</title>
        <authorList>
            <person name="Park H."/>
        </authorList>
    </citation>
    <scope>NUCLEOTIDE SEQUENCE</scope>
    <source>
        <strain evidence="1">KU_202001</strain>
    </source>
</reference>
<sequence length="69" mass="7538">MTEAKGTSTKPLKDEDNKSIAEVVRTLLREELDASLDRVANKIDAIHSELATVTTRITSAEGQLDALKK</sequence>
<dbReference type="Proteomes" id="UP001057452">
    <property type="component" value="Chromosome 9"/>
</dbReference>
<comment type="caution">
    <text evidence="1">The sequence shown here is derived from an EMBL/GenBank/DDBJ whole genome shotgun (WGS) entry which is preliminary data.</text>
</comment>
<proteinExistence type="predicted"/>
<keyword evidence="2" id="KW-1185">Reference proteome</keyword>
<accession>A0ACB9X3Q2</accession>
<gene>
    <name evidence="1" type="ORF">KUCAC02_028804</name>
</gene>
<protein>
    <submittedName>
        <fullName evidence="1">Uncharacterized protein</fullName>
    </submittedName>
</protein>
<organism evidence="1 2">
    <name type="scientific">Chaenocephalus aceratus</name>
    <name type="common">Blackfin icefish</name>
    <name type="synonym">Chaenichthys aceratus</name>
    <dbReference type="NCBI Taxonomy" id="36190"/>
    <lineage>
        <taxon>Eukaryota</taxon>
        <taxon>Metazoa</taxon>
        <taxon>Chordata</taxon>
        <taxon>Craniata</taxon>
        <taxon>Vertebrata</taxon>
        <taxon>Euteleostomi</taxon>
        <taxon>Actinopterygii</taxon>
        <taxon>Neopterygii</taxon>
        <taxon>Teleostei</taxon>
        <taxon>Neoteleostei</taxon>
        <taxon>Acanthomorphata</taxon>
        <taxon>Eupercaria</taxon>
        <taxon>Perciformes</taxon>
        <taxon>Notothenioidei</taxon>
        <taxon>Channichthyidae</taxon>
        <taxon>Chaenocephalus</taxon>
    </lineage>
</organism>
<name>A0ACB9X3Q2_CHAAC</name>
<evidence type="ECO:0000313" key="1">
    <source>
        <dbReference type="EMBL" id="KAI4820837.1"/>
    </source>
</evidence>